<protein>
    <submittedName>
        <fullName evidence="9">Sigma-54-dependent Fis family transcriptional regulator</fullName>
    </submittedName>
</protein>
<feature type="domain" description="Response regulatory" evidence="8">
    <location>
        <begin position="4"/>
        <end position="118"/>
    </location>
</feature>
<dbReference type="Gene3D" id="1.10.8.60">
    <property type="match status" value="1"/>
</dbReference>
<keyword evidence="5" id="KW-0804">Transcription</keyword>
<dbReference type="InterPro" id="IPR009057">
    <property type="entry name" value="Homeodomain-like_sf"/>
</dbReference>
<keyword evidence="10" id="KW-1185">Reference proteome</keyword>
<dbReference type="Pfam" id="PF00158">
    <property type="entry name" value="Sigma54_activat"/>
    <property type="match status" value="1"/>
</dbReference>
<dbReference type="InterPro" id="IPR011006">
    <property type="entry name" value="CheY-like_superfamily"/>
</dbReference>
<dbReference type="Pfam" id="PF25601">
    <property type="entry name" value="AAA_lid_14"/>
    <property type="match status" value="1"/>
</dbReference>
<dbReference type="InterPro" id="IPR002078">
    <property type="entry name" value="Sigma_54_int"/>
</dbReference>
<dbReference type="SUPFAM" id="SSF52172">
    <property type="entry name" value="CheY-like"/>
    <property type="match status" value="1"/>
</dbReference>
<dbReference type="PANTHER" id="PTHR32071">
    <property type="entry name" value="TRANSCRIPTIONAL REGULATORY PROTEIN"/>
    <property type="match status" value="1"/>
</dbReference>
<gene>
    <name evidence="9" type="ORF">H6A34_13930</name>
</gene>
<keyword evidence="4" id="KW-0238">DNA-binding</keyword>
<dbReference type="PROSITE" id="PS50110">
    <property type="entry name" value="RESPONSE_REGULATORY"/>
    <property type="match status" value="1"/>
</dbReference>
<evidence type="ECO:0000256" key="2">
    <source>
        <dbReference type="ARBA" id="ARBA00022840"/>
    </source>
</evidence>
<dbReference type="EMBL" id="JACJJG010000168">
    <property type="protein sequence ID" value="MBM6674957.1"/>
    <property type="molecule type" value="Genomic_DNA"/>
</dbReference>
<dbReference type="InterPro" id="IPR027417">
    <property type="entry name" value="P-loop_NTPase"/>
</dbReference>
<dbReference type="PANTHER" id="PTHR32071:SF14">
    <property type="entry name" value="TRANSCRIPTIONAL REGULATORY PROTEIN RTCR"/>
    <property type="match status" value="1"/>
</dbReference>
<dbReference type="CDD" id="cd00156">
    <property type="entry name" value="REC"/>
    <property type="match status" value="1"/>
</dbReference>
<dbReference type="FunFam" id="3.40.50.300:FF:000006">
    <property type="entry name" value="DNA-binding transcriptional regulator NtrC"/>
    <property type="match status" value="1"/>
</dbReference>
<sequence length="438" mass="47884">MSGEILIVEDNVVLGEVLSRWIGKVGIDADIATHEPAARRKMERKDYSMVLTDVRLPKGNGLSLLEWSMAERHGVPFVVMTDYASVPDAVRAVKMGAEDYLPKPVHEERLAELLGNILGNDGRAFGNERSLLRRRSPQALAAENLAQRVAGTDWSVMILGPNGSGKESVARTVHRHSLRKGKPFVAVNCGAVPKELAASVFFGHVKGAFTGADGDKDGYFKAAQGGTLFLDEIGNMSLEVQAMLLRVLQEREYVPVGGRKPCKADVRVVSATNADMASAISCGSFREDLYHRLCEFEICQPSLAECPEDVLSLAEFFLDKYSAEMRLGCAGFTEGAKMALLSWQWPGNIRELANRVRRGVLLAEGGLLSAESLGLDGELCACPASSLKLIGNEDEKRRITTILEECRGNVSHAAELLGCSRPTLYKKLRIYGMMRNEK</sequence>
<dbReference type="Gene3D" id="3.40.50.300">
    <property type="entry name" value="P-loop containing nucleotide triphosphate hydrolases"/>
    <property type="match status" value="1"/>
</dbReference>
<dbReference type="Pfam" id="PF00072">
    <property type="entry name" value="Response_reg"/>
    <property type="match status" value="1"/>
</dbReference>
<dbReference type="SUPFAM" id="SSF46689">
    <property type="entry name" value="Homeodomain-like"/>
    <property type="match status" value="1"/>
</dbReference>
<dbReference type="Proteomes" id="UP000706891">
    <property type="component" value="Unassembled WGS sequence"/>
</dbReference>
<evidence type="ECO:0000256" key="5">
    <source>
        <dbReference type="ARBA" id="ARBA00023163"/>
    </source>
</evidence>
<dbReference type="RefSeq" id="WP_205106008.1">
    <property type="nucleotide sequence ID" value="NZ_JACJJG010000168.1"/>
</dbReference>
<keyword evidence="2" id="KW-0067">ATP-binding</keyword>
<keyword evidence="1" id="KW-0547">Nucleotide-binding</keyword>
<dbReference type="InterPro" id="IPR002197">
    <property type="entry name" value="HTH_Fis"/>
</dbReference>
<evidence type="ECO:0000256" key="4">
    <source>
        <dbReference type="ARBA" id="ARBA00023125"/>
    </source>
</evidence>
<dbReference type="InterPro" id="IPR001789">
    <property type="entry name" value="Sig_transdc_resp-reg_receiver"/>
</dbReference>
<accession>A0A938WTQ3</accession>
<keyword evidence="6" id="KW-0597">Phosphoprotein</keyword>
<evidence type="ECO:0000313" key="9">
    <source>
        <dbReference type="EMBL" id="MBM6674957.1"/>
    </source>
</evidence>
<keyword evidence="3" id="KW-0805">Transcription regulation</keyword>
<feature type="domain" description="Sigma-54 factor interaction" evidence="7">
    <location>
        <begin position="132"/>
        <end position="361"/>
    </location>
</feature>
<dbReference type="AlphaFoldDB" id="A0A938WTQ3"/>
<dbReference type="Pfam" id="PF02954">
    <property type="entry name" value="HTH_8"/>
    <property type="match status" value="1"/>
</dbReference>
<dbReference type="GO" id="GO:0000160">
    <property type="term" value="P:phosphorelay signal transduction system"/>
    <property type="evidence" value="ECO:0007669"/>
    <property type="project" value="InterPro"/>
</dbReference>
<feature type="modified residue" description="4-aspartylphosphate" evidence="6">
    <location>
        <position position="53"/>
    </location>
</feature>
<organism evidence="9 10">
    <name type="scientific">Marseilla massiliensis</name>
    <dbReference type="NCBI Taxonomy" id="1841864"/>
    <lineage>
        <taxon>Bacteria</taxon>
        <taxon>Pseudomonadati</taxon>
        <taxon>Bacteroidota</taxon>
        <taxon>Bacteroidia</taxon>
        <taxon>Bacteroidales</taxon>
        <taxon>Prevotellaceae</taxon>
        <taxon>Marseilla</taxon>
    </lineage>
</organism>
<dbReference type="GO" id="GO:0005524">
    <property type="term" value="F:ATP binding"/>
    <property type="evidence" value="ECO:0007669"/>
    <property type="project" value="UniProtKB-KW"/>
</dbReference>
<dbReference type="PROSITE" id="PS00688">
    <property type="entry name" value="SIGMA54_INTERACT_3"/>
    <property type="match status" value="1"/>
</dbReference>
<dbReference type="Gene3D" id="1.10.10.60">
    <property type="entry name" value="Homeodomain-like"/>
    <property type="match status" value="1"/>
</dbReference>
<reference evidence="9" key="1">
    <citation type="submission" date="2020-08" db="EMBL/GenBank/DDBJ databases">
        <authorList>
            <person name="Cejkova D."/>
            <person name="Kubasova T."/>
            <person name="Jahodarova E."/>
            <person name="Rychlik I."/>
        </authorList>
    </citation>
    <scope>NUCLEOTIDE SEQUENCE</scope>
    <source>
        <strain evidence="9">An824</strain>
    </source>
</reference>
<evidence type="ECO:0000313" key="10">
    <source>
        <dbReference type="Proteomes" id="UP000706891"/>
    </source>
</evidence>
<evidence type="ECO:0000256" key="6">
    <source>
        <dbReference type="PROSITE-ProRule" id="PRU00169"/>
    </source>
</evidence>
<dbReference type="CDD" id="cd00009">
    <property type="entry name" value="AAA"/>
    <property type="match status" value="1"/>
</dbReference>
<dbReference type="PRINTS" id="PR01590">
    <property type="entry name" value="HTHFIS"/>
</dbReference>
<dbReference type="Gene3D" id="3.40.50.2300">
    <property type="match status" value="1"/>
</dbReference>
<name>A0A938WTQ3_9BACT</name>
<comment type="caution">
    <text evidence="9">The sequence shown here is derived from an EMBL/GenBank/DDBJ whole genome shotgun (WGS) entry which is preliminary data.</text>
</comment>
<dbReference type="InterPro" id="IPR058031">
    <property type="entry name" value="AAA_lid_NorR"/>
</dbReference>
<evidence type="ECO:0000259" key="7">
    <source>
        <dbReference type="PROSITE" id="PS50045"/>
    </source>
</evidence>
<evidence type="ECO:0000256" key="3">
    <source>
        <dbReference type="ARBA" id="ARBA00023015"/>
    </source>
</evidence>
<dbReference type="PROSITE" id="PS50045">
    <property type="entry name" value="SIGMA54_INTERACT_4"/>
    <property type="match status" value="1"/>
</dbReference>
<dbReference type="PROSITE" id="PS00676">
    <property type="entry name" value="SIGMA54_INTERACT_2"/>
    <property type="match status" value="1"/>
</dbReference>
<dbReference type="SUPFAM" id="SSF52540">
    <property type="entry name" value="P-loop containing nucleoside triphosphate hydrolases"/>
    <property type="match status" value="1"/>
</dbReference>
<evidence type="ECO:0000259" key="8">
    <source>
        <dbReference type="PROSITE" id="PS50110"/>
    </source>
</evidence>
<dbReference type="InterPro" id="IPR003593">
    <property type="entry name" value="AAA+_ATPase"/>
</dbReference>
<dbReference type="InterPro" id="IPR025943">
    <property type="entry name" value="Sigma_54_int_dom_ATP-bd_2"/>
</dbReference>
<reference evidence="9" key="2">
    <citation type="journal article" date="2021" name="Sci. Rep.">
        <title>The distribution of antibiotic resistance genes in chicken gut microbiota commensals.</title>
        <authorList>
            <person name="Juricova H."/>
            <person name="Matiasovicova J."/>
            <person name="Kubasova T."/>
            <person name="Cejkova D."/>
            <person name="Rychlik I."/>
        </authorList>
    </citation>
    <scope>NUCLEOTIDE SEQUENCE</scope>
    <source>
        <strain evidence="9">An824</strain>
    </source>
</reference>
<dbReference type="InterPro" id="IPR025944">
    <property type="entry name" value="Sigma_54_int_dom_CS"/>
</dbReference>
<evidence type="ECO:0000256" key="1">
    <source>
        <dbReference type="ARBA" id="ARBA00022741"/>
    </source>
</evidence>
<dbReference type="GO" id="GO:0006355">
    <property type="term" value="P:regulation of DNA-templated transcription"/>
    <property type="evidence" value="ECO:0007669"/>
    <property type="project" value="InterPro"/>
</dbReference>
<proteinExistence type="predicted"/>
<dbReference type="SMART" id="SM00382">
    <property type="entry name" value="AAA"/>
    <property type="match status" value="1"/>
</dbReference>
<dbReference type="SMART" id="SM00448">
    <property type="entry name" value="REC"/>
    <property type="match status" value="1"/>
</dbReference>
<dbReference type="GO" id="GO:0043565">
    <property type="term" value="F:sequence-specific DNA binding"/>
    <property type="evidence" value="ECO:0007669"/>
    <property type="project" value="InterPro"/>
</dbReference>